<feature type="binding site" evidence="8">
    <location>
        <begin position="273"/>
        <end position="276"/>
    </location>
    <ligand>
        <name>GTP</name>
        <dbReference type="ChEBI" id="CHEBI:37565"/>
    </ligand>
</feature>
<dbReference type="InParanoid" id="A0A152A893"/>
<dbReference type="SUPFAM" id="SSF47895">
    <property type="entry name" value="Transducin (alpha subunit), insertion domain"/>
    <property type="match status" value="1"/>
</dbReference>
<dbReference type="Pfam" id="PF00503">
    <property type="entry name" value="G-alpha"/>
    <property type="match status" value="1"/>
</dbReference>
<dbReference type="EMBL" id="LODT01000004">
    <property type="protein sequence ID" value="KYR02459.1"/>
    <property type="molecule type" value="Genomic_DNA"/>
</dbReference>
<organism evidence="10 11">
    <name type="scientific">Tieghemostelium lacteum</name>
    <name type="common">Slime mold</name>
    <name type="synonym">Dictyostelium lacteum</name>
    <dbReference type="NCBI Taxonomy" id="361077"/>
    <lineage>
        <taxon>Eukaryota</taxon>
        <taxon>Amoebozoa</taxon>
        <taxon>Evosea</taxon>
        <taxon>Eumycetozoa</taxon>
        <taxon>Dictyostelia</taxon>
        <taxon>Dictyosteliales</taxon>
        <taxon>Raperosteliaceae</taxon>
        <taxon>Tieghemostelium</taxon>
    </lineage>
</organism>
<feature type="binding site" evidence="8">
    <location>
        <begin position="205"/>
        <end position="209"/>
    </location>
    <ligand>
        <name>GTP</name>
        <dbReference type="ChEBI" id="CHEBI:37565"/>
    </ligand>
</feature>
<dbReference type="PANTHER" id="PTHR10218:SF351">
    <property type="entry name" value="GUANINE NUCLEOTIDE-BINDING PROTEIN ALPHA-2 SUBUNIT"/>
    <property type="match status" value="1"/>
</dbReference>
<keyword evidence="7" id="KW-0807">Transducer</keyword>
<dbReference type="FunCoup" id="A0A152A893">
    <property type="interactions" value="4"/>
</dbReference>
<dbReference type="SMART" id="SM00275">
    <property type="entry name" value="G_alpha"/>
    <property type="match status" value="1"/>
</dbReference>
<feature type="binding site" evidence="9">
    <location>
        <position position="46"/>
    </location>
    <ligand>
        <name>Mg(2+)</name>
        <dbReference type="ChEBI" id="CHEBI:18420"/>
    </ligand>
</feature>
<name>A0A152A893_TIELA</name>
<keyword evidence="11" id="KW-1185">Reference proteome</keyword>
<evidence type="ECO:0000256" key="5">
    <source>
        <dbReference type="ARBA" id="ARBA00022842"/>
    </source>
</evidence>
<dbReference type="PRINTS" id="PR00318">
    <property type="entry name" value="GPROTEINA"/>
</dbReference>
<comment type="subunit">
    <text evidence="2">G proteins are composed of 3 units; alpha, beta and gamma. The alpha chain contains the guanine nucleotide binding site.</text>
</comment>
<dbReference type="OMA" id="ICKPDYM"/>
<dbReference type="GO" id="GO:0007188">
    <property type="term" value="P:adenylate cyclase-modulating G protein-coupled receptor signaling pathway"/>
    <property type="evidence" value="ECO:0007669"/>
    <property type="project" value="TreeGrafter"/>
</dbReference>
<dbReference type="Gene3D" id="3.40.50.300">
    <property type="entry name" value="P-loop containing nucleotide triphosphate hydrolases"/>
    <property type="match status" value="1"/>
</dbReference>
<comment type="similarity">
    <text evidence="1">Belongs to the G-alpha family.</text>
</comment>
<dbReference type="FunFam" id="3.40.50.300:FF:002307">
    <property type="entry name" value="Guanine nucleotide-binding protein G(k) subunit alpha"/>
    <property type="match status" value="1"/>
</dbReference>
<keyword evidence="3 9" id="KW-0479">Metal-binding</keyword>
<dbReference type="PROSITE" id="PS51882">
    <property type="entry name" value="G_ALPHA"/>
    <property type="match status" value="1"/>
</dbReference>
<evidence type="ECO:0000313" key="11">
    <source>
        <dbReference type="Proteomes" id="UP000076078"/>
    </source>
</evidence>
<dbReference type="OrthoDB" id="5817230at2759"/>
<feature type="binding site" evidence="8">
    <location>
        <begin position="42"/>
        <end position="47"/>
    </location>
    <ligand>
        <name>GTP</name>
        <dbReference type="ChEBI" id="CHEBI:37565"/>
    </ligand>
</feature>
<feature type="binding site" evidence="8">
    <location>
        <begin position="180"/>
        <end position="186"/>
    </location>
    <ligand>
        <name>GTP</name>
        <dbReference type="ChEBI" id="CHEBI:37565"/>
    </ligand>
</feature>
<accession>A0A152A893</accession>
<dbReference type="GO" id="GO:0031683">
    <property type="term" value="F:G-protein beta/gamma-subunit complex binding"/>
    <property type="evidence" value="ECO:0007669"/>
    <property type="project" value="InterPro"/>
</dbReference>
<evidence type="ECO:0000256" key="4">
    <source>
        <dbReference type="ARBA" id="ARBA00022741"/>
    </source>
</evidence>
<sequence length="358" mass="40680">MGNICSAQGEGSKTNHNIEVQIEKERKKKHNEVKLLLLGAGESGKSTISKQMKIIHQAGYSADERKEVKPTITSNILDNMKILLESMGRLGMTIDPSNAEAASMIKELTSLHASVTSDHWNDLTEEQGKKIKDLWQDPSVKLAMKRASEFSTLPDSAPYFFDNIDRMTAPGYVPTDQDILHTRVMTRGVHETIFEVGKIKFRLVDVGGQRSERKKWLSCFEDVTAVVFCVALSEYDLLLFEDNSTNRMLESLKVFSDVCNSWFVNTPIILFLNKSDLFREKIKTVDLSETFPEYRGGKDFDKASSYIKERFWQINKNENKSIYSHITCATDTNNIRVVFEAVKDIIFTQCIMKAGLYS</sequence>
<evidence type="ECO:0000256" key="7">
    <source>
        <dbReference type="ARBA" id="ARBA00023224"/>
    </source>
</evidence>
<dbReference type="GO" id="GO:0046872">
    <property type="term" value="F:metal ion binding"/>
    <property type="evidence" value="ECO:0007669"/>
    <property type="project" value="UniProtKB-KW"/>
</dbReference>
<dbReference type="GO" id="GO:0032502">
    <property type="term" value="P:developmental process"/>
    <property type="evidence" value="ECO:0007669"/>
    <property type="project" value="UniProtKB-ARBA"/>
</dbReference>
<dbReference type="InterPro" id="IPR011025">
    <property type="entry name" value="GproteinA_insert"/>
</dbReference>
<evidence type="ECO:0000256" key="1">
    <source>
        <dbReference type="ARBA" id="ARBA00005804"/>
    </source>
</evidence>
<dbReference type="InterPro" id="IPR001019">
    <property type="entry name" value="Gprotein_alpha_su"/>
</dbReference>
<dbReference type="AlphaFoldDB" id="A0A152A893"/>
<evidence type="ECO:0000256" key="9">
    <source>
        <dbReference type="PIRSR" id="PIRSR601019-2"/>
    </source>
</evidence>
<evidence type="ECO:0000256" key="2">
    <source>
        <dbReference type="ARBA" id="ARBA00011356"/>
    </source>
</evidence>
<gene>
    <name evidence="10" type="ORF">DLAC_01300</name>
</gene>
<reference evidence="10 11" key="1">
    <citation type="submission" date="2015-12" db="EMBL/GenBank/DDBJ databases">
        <title>Dictyostelia acquired genes for synthesis and detection of signals that induce cell-type specialization by lateral gene transfer from prokaryotes.</title>
        <authorList>
            <person name="Gloeckner G."/>
            <person name="Schaap P."/>
        </authorList>
    </citation>
    <scope>NUCLEOTIDE SEQUENCE [LARGE SCALE GENOMIC DNA]</scope>
    <source>
        <strain evidence="10 11">TK</strain>
    </source>
</reference>
<evidence type="ECO:0000256" key="8">
    <source>
        <dbReference type="PIRSR" id="PIRSR601019-1"/>
    </source>
</evidence>
<dbReference type="GO" id="GO:0005834">
    <property type="term" value="C:heterotrimeric G-protein complex"/>
    <property type="evidence" value="ECO:0007669"/>
    <property type="project" value="InterPro"/>
</dbReference>
<dbReference type="CDD" id="cd00066">
    <property type="entry name" value="G-alpha"/>
    <property type="match status" value="1"/>
</dbReference>
<proteinExistence type="inferred from homology"/>
<dbReference type="Gene3D" id="1.10.400.10">
    <property type="entry name" value="GI Alpha 1, domain 2-like"/>
    <property type="match status" value="1"/>
</dbReference>
<dbReference type="FunFam" id="1.10.400.10:FF:000007">
    <property type="entry name" value="Guanine nucleotide-binding protein subunit alpha"/>
    <property type="match status" value="1"/>
</dbReference>
<protein>
    <submittedName>
        <fullName evidence="10">G-protein subunit alpha 2</fullName>
    </submittedName>
</protein>
<keyword evidence="6 8" id="KW-0342">GTP-binding</keyword>
<dbReference type="SUPFAM" id="SSF52540">
    <property type="entry name" value="P-loop containing nucleoside triphosphate hydrolases"/>
    <property type="match status" value="1"/>
</dbReference>
<dbReference type="InterPro" id="IPR002975">
    <property type="entry name" value="Fungi_Gprotein_alpha"/>
</dbReference>
<comment type="caution">
    <text evidence="10">The sequence shown here is derived from an EMBL/GenBank/DDBJ whole genome shotgun (WGS) entry which is preliminary data.</text>
</comment>
<dbReference type="PRINTS" id="PR01241">
    <property type="entry name" value="GPROTEINAFNG"/>
</dbReference>
<dbReference type="PANTHER" id="PTHR10218">
    <property type="entry name" value="GTP-BINDING PROTEIN ALPHA SUBUNIT"/>
    <property type="match status" value="1"/>
</dbReference>
<evidence type="ECO:0000256" key="3">
    <source>
        <dbReference type="ARBA" id="ARBA00022723"/>
    </source>
</evidence>
<feature type="binding site" evidence="9">
    <location>
        <position position="186"/>
    </location>
    <ligand>
        <name>Mg(2+)</name>
        <dbReference type="ChEBI" id="CHEBI:18420"/>
    </ligand>
</feature>
<feature type="binding site" evidence="8">
    <location>
        <position position="329"/>
    </location>
    <ligand>
        <name>GTP</name>
        <dbReference type="ChEBI" id="CHEBI:37565"/>
    </ligand>
</feature>
<evidence type="ECO:0000313" key="10">
    <source>
        <dbReference type="EMBL" id="KYR02459.1"/>
    </source>
</evidence>
<feature type="binding site" evidence="8">
    <location>
        <begin position="155"/>
        <end position="156"/>
    </location>
    <ligand>
        <name>GTP</name>
        <dbReference type="ChEBI" id="CHEBI:37565"/>
    </ligand>
</feature>
<dbReference type="STRING" id="361077.A0A152A893"/>
<dbReference type="GO" id="GO:0005737">
    <property type="term" value="C:cytoplasm"/>
    <property type="evidence" value="ECO:0007669"/>
    <property type="project" value="TreeGrafter"/>
</dbReference>
<dbReference type="Proteomes" id="UP000076078">
    <property type="component" value="Unassembled WGS sequence"/>
</dbReference>
<evidence type="ECO:0000256" key="6">
    <source>
        <dbReference type="ARBA" id="ARBA00023134"/>
    </source>
</evidence>
<keyword evidence="5 9" id="KW-0460">Magnesium</keyword>
<dbReference type="GO" id="GO:0141124">
    <property type="term" value="P:intracellular signaling cassette"/>
    <property type="evidence" value="ECO:0007669"/>
    <property type="project" value="UniProtKB-ARBA"/>
</dbReference>
<dbReference type="GO" id="GO:0001664">
    <property type="term" value="F:G protein-coupled receptor binding"/>
    <property type="evidence" value="ECO:0007669"/>
    <property type="project" value="InterPro"/>
</dbReference>
<dbReference type="GO" id="GO:0006935">
    <property type="term" value="P:chemotaxis"/>
    <property type="evidence" value="ECO:0007669"/>
    <property type="project" value="UniProtKB-ARBA"/>
</dbReference>
<dbReference type="GO" id="GO:0005525">
    <property type="term" value="F:GTP binding"/>
    <property type="evidence" value="ECO:0007669"/>
    <property type="project" value="UniProtKB-KW"/>
</dbReference>
<dbReference type="GO" id="GO:0003924">
    <property type="term" value="F:GTPase activity"/>
    <property type="evidence" value="ECO:0007669"/>
    <property type="project" value="InterPro"/>
</dbReference>
<keyword evidence="4 8" id="KW-0547">Nucleotide-binding</keyword>
<dbReference type="InterPro" id="IPR027417">
    <property type="entry name" value="P-loop_NTPase"/>
</dbReference>